<dbReference type="GO" id="GO:0046820">
    <property type="term" value="F:4-amino-4-deoxychorismate synthase activity"/>
    <property type="evidence" value="ECO:0007669"/>
    <property type="project" value="UniProtKB-EC"/>
</dbReference>
<dbReference type="Gene3D" id="3.60.120.10">
    <property type="entry name" value="Anthranilate synthase"/>
    <property type="match status" value="1"/>
</dbReference>
<keyword evidence="5 13" id="KW-0808">Transferase</keyword>
<dbReference type="InterPro" id="IPR015890">
    <property type="entry name" value="Chorismate_C"/>
</dbReference>
<evidence type="ECO:0000256" key="5">
    <source>
        <dbReference type="ARBA" id="ARBA00022679"/>
    </source>
</evidence>
<evidence type="ECO:0000256" key="6">
    <source>
        <dbReference type="ARBA" id="ARBA00022723"/>
    </source>
</evidence>
<gene>
    <name evidence="13" type="primary">pabB</name>
    <name evidence="13" type="ORF">H8712_08200</name>
</gene>
<dbReference type="PANTHER" id="PTHR11236:SF48">
    <property type="entry name" value="ISOCHORISMATE SYNTHASE MENF"/>
    <property type="match status" value="1"/>
</dbReference>
<feature type="domain" description="Anthranilate synthase component I N-terminal" evidence="12">
    <location>
        <begin position="22"/>
        <end position="147"/>
    </location>
</feature>
<dbReference type="EMBL" id="JACRTP010000003">
    <property type="protein sequence ID" value="MBC8628596.1"/>
    <property type="molecule type" value="Genomic_DNA"/>
</dbReference>
<dbReference type="Pfam" id="PF00425">
    <property type="entry name" value="Chorismate_bind"/>
    <property type="match status" value="1"/>
</dbReference>
<proteinExistence type="predicted"/>
<keyword evidence="7" id="KW-0460">Magnesium</keyword>
<evidence type="ECO:0000256" key="9">
    <source>
        <dbReference type="ARBA" id="ARBA00025634"/>
    </source>
</evidence>
<dbReference type="PANTHER" id="PTHR11236">
    <property type="entry name" value="AMINOBENZOATE/ANTHRANILATE SYNTHASE"/>
    <property type="match status" value="1"/>
</dbReference>
<evidence type="ECO:0000259" key="12">
    <source>
        <dbReference type="Pfam" id="PF04715"/>
    </source>
</evidence>
<reference evidence="13 14" key="1">
    <citation type="submission" date="2020-08" db="EMBL/GenBank/DDBJ databases">
        <title>Genome public.</title>
        <authorList>
            <person name="Liu C."/>
            <person name="Sun Q."/>
        </authorList>
    </citation>
    <scope>NUCLEOTIDE SEQUENCE [LARGE SCALE GENOMIC DNA]</scope>
    <source>
        <strain evidence="13 14">3_YM_SP_D4_24.mj</strain>
    </source>
</reference>
<organism evidence="13 14">
    <name type="scientific">Blautia stercoris</name>
    <dbReference type="NCBI Taxonomy" id="871664"/>
    <lineage>
        <taxon>Bacteria</taxon>
        <taxon>Bacillati</taxon>
        <taxon>Bacillota</taxon>
        <taxon>Clostridia</taxon>
        <taxon>Lachnospirales</taxon>
        <taxon>Lachnospiraceae</taxon>
        <taxon>Blautia</taxon>
    </lineage>
</organism>
<evidence type="ECO:0000256" key="1">
    <source>
        <dbReference type="ARBA" id="ARBA00001946"/>
    </source>
</evidence>
<dbReference type="Proteomes" id="UP000661649">
    <property type="component" value="Unassembled WGS sequence"/>
</dbReference>
<dbReference type="InterPro" id="IPR019999">
    <property type="entry name" value="Anth_synth_I-like"/>
</dbReference>
<evidence type="ECO:0000256" key="8">
    <source>
        <dbReference type="ARBA" id="ARBA00023239"/>
    </source>
</evidence>
<keyword evidence="14" id="KW-1185">Reference proteome</keyword>
<evidence type="ECO:0000259" key="11">
    <source>
        <dbReference type="Pfam" id="PF00425"/>
    </source>
</evidence>
<dbReference type="EC" id="2.6.1.85" evidence="3"/>
<evidence type="ECO:0000256" key="10">
    <source>
        <dbReference type="ARBA" id="ARBA00047683"/>
    </source>
</evidence>
<comment type="caution">
    <text evidence="13">The sequence shown here is derived from an EMBL/GenBank/DDBJ whole genome shotgun (WGS) entry which is preliminary data.</text>
</comment>
<keyword evidence="6" id="KW-0479">Metal-binding</keyword>
<evidence type="ECO:0000256" key="4">
    <source>
        <dbReference type="ARBA" id="ARBA00020653"/>
    </source>
</evidence>
<keyword evidence="8" id="KW-0456">Lyase</keyword>
<comment type="function">
    <text evidence="9">Part of a heterotetrameric complex that catalyzes the two-step biosynthesis of anthranilate, an intermediate in the biosynthesis of L-tryptophan. In the first step, the glutamine-binding beta subunit (TrpG) of anthranilate synthase (AS) provides the glutamine amidotransferase activity which generates ammonia as a substrate that, along with chorismate, is used in the second step, catalyzed by the large alpha subunit of AS (TrpE) to produce anthranilate. In the absence of TrpG, TrpE can synthesize anthranilate directly from chorismate and high concentrations of ammonia.</text>
</comment>
<name>A0ABR7PB56_9FIRM</name>
<sequence length="460" mass="52352">MEDSRLAVRFCKLKQYCPTADLFSLYHTRETAFLDSSLTNKYGNYSIIGLYSYLKAEETDGILKVNGTIQKESLLDFLNQYLKKHKEENPTNLPMLGGAIGYLSYDYGRSFEQIPSRHKKEISMPDAMFEFFDLYLIEDLKKKELYLSTSEHFHTLEEYRSEIMQDILTLASKNVTVDSCLCDVRIKSDFVKQDYLNAIDSMIDYIKAGDIYIANMTRQISVESSRTPYEVFRYLREHNPSPFGSYFNQPEFQIVSASPERFLEVRDHKVETRPIKGTRKRGITPEEDLMLKEELAQSEKDKSELLMIVDLERNDLNRVCRPGSVKVTELFEVETYATVFHLVSTIIGELETDKTVPDLIASTFPGGSITGAPKIRAMEIIDELEHSQRGLYTGSIGYLSLNGDCDLNIVIRTAVHQNGIYHLGVGGGITAESELEFEYDETWQKAKAVVAAIAGGDVHE</sequence>
<comment type="subunit">
    <text evidence="2">Heterotetramer consisting of two non-identical subunits: a beta subunit (TrpG) and a large alpha subunit (TrpE).</text>
</comment>
<evidence type="ECO:0000256" key="7">
    <source>
        <dbReference type="ARBA" id="ARBA00022842"/>
    </source>
</evidence>
<keyword evidence="13" id="KW-0032">Aminotransferase</keyword>
<evidence type="ECO:0000256" key="3">
    <source>
        <dbReference type="ARBA" id="ARBA00013139"/>
    </source>
</evidence>
<accession>A0ABR7PB56</accession>
<evidence type="ECO:0000313" key="13">
    <source>
        <dbReference type="EMBL" id="MBC8628596.1"/>
    </source>
</evidence>
<dbReference type="InterPro" id="IPR006805">
    <property type="entry name" value="Anth_synth_I_N"/>
</dbReference>
<dbReference type="SUPFAM" id="SSF56322">
    <property type="entry name" value="ADC synthase"/>
    <property type="match status" value="1"/>
</dbReference>
<dbReference type="Pfam" id="PF04715">
    <property type="entry name" value="Anth_synt_I_N"/>
    <property type="match status" value="1"/>
</dbReference>
<dbReference type="NCBIfam" id="TIGR00553">
    <property type="entry name" value="pabB"/>
    <property type="match status" value="1"/>
</dbReference>
<evidence type="ECO:0000256" key="2">
    <source>
        <dbReference type="ARBA" id="ARBA00011575"/>
    </source>
</evidence>
<comment type="cofactor">
    <cofactor evidence="1">
        <name>Mg(2+)</name>
        <dbReference type="ChEBI" id="CHEBI:18420"/>
    </cofactor>
</comment>
<protein>
    <recommendedName>
        <fullName evidence="4">Anthranilate synthase component 1</fullName>
        <ecNumber evidence="3">2.6.1.85</ecNumber>
    </recommendedName>
</protein>
<dbReference type="PRINTS" id="PR00095">
    <property type="entry name" value="ANTSNTHASEI"/>
</dbReference>
<feature type="domain" description="Chorismate-utilising enzyme C-terminal" evidence="11">
    <location>
        <begin position="192"/>
        <end position="445"/>
    </location>
</feature>
<comment type="catalytic activity">
    <reaction evidence="10">
        <text>chorismate + L-glutamine = anthranilate + pyruvate + L-glutamate + H(+)</text>
        <dbReference type="Rhea" id="RHEA:21732"/>
        <dbReference type="ChEBI" id="CHEBI:15361"/>
        <dbReference type="ChEBI" id="CHEBI:15378"/>
        <dbReference type="ChEBI" id="CHEBI:16567"/>
        <dbReference type="ChEBI" id="CHEBI:29748"/>
        <dbReference type="ChEBI" id="CHEBI:29985"/>
        <dbReference type="ChEBI" id="CHEBI:58359"/>
        <dbReference type="EC" id="4.1.3.27"/>
    </reaction>
</comment>
<evidence type="ECO:0000313" key="14">
    <source>
        <dbReference type="Proteomes" id="UP000661649"/>
    </source>
</evidence>
<dbReference type="InterPro" id="IPR005801">
    <property type="entry name" value="ADC_synthase"/>
</dbReference>
<dbReference type="InterPro" id="IPR005802">
    <property type="entry name" value="ADC_synth_comp_1"/>
</dbReference>